<organism evidence="3 4">
    <name type="scientific">Aureibacter tunicatorum</name>
    <dbReference type="NCBI Taxonomy" id="866807"/>
    <lineage>
        <taxon>Bacteria</taxon>
        <taxon>Pseudomonadati</taxon>
        <taxon>Bacteroidota</taxon>
        <taxon>Cytophagia</taxon>
        <taxon>Cytophagales</taxon>
        <taxon>Persicobacteraceae</taxon>
        <taxon>Aureibacter</taxon>
    </lineage>
</organism>
<dbReference type="Proteomes" id="UP001185092">
    <property type="component" value="Unassembled WGS sequence"/>
</dbReference>
<keyword evidence="4" id="KW-1185">Reference proteome</keyword>
<feature type="chain" id="PRO_5041970270" description="Tll0287-like domain-containing protein" evidence="1">
    <location>
        <begin position="24"/>
        <end position="199"/>
    </location>
</feature>
<dbReference type="EMBL" id="JAVDQD010000017">
    <property type="protein sequence ID" value="MDR6242055.1"/>
    <property type="molecule type" value="Genomic_DNA"/>
</dbReference>
<dbReference type="PROSITE" id="PS51257">
    <property type="entry name" value="PROKAR_LIPOPROTEIN"/>
    <property type="match status" value="1"/>
</dbReference>
<name>A0AAE3XU56_9BACT</name>
<sequence length="199" mass="23080">MKRLRVVLLALSSLILFYACSYSCDDCVGNDQDRRCKTEAEELTSLAGEIMSSSLDNSLEKTGLIGSLEKCDLNKYSFLSDLENQFNCEIQRLSDRSRNLKSSLKTQSDYKVWEEFKEAYKSKPEIDTLLVNKKGELVYYKTISIDNKSCLNCHGNEKNMTRQFKERLSDLYPQDKAKNYLMNDLRGVWKVTFKNQQNK</sequence>
<accession>A0AAE3XU56</accession>
<feature type="signal peptide" evidence="1">
    <location>
        <begin position="1"/>
        <end position="23"/>
    </location>
</feature>
<evidence type="ECO:0000313" key="3">
    <source>
        <dbReference type="EMBL" id="MDR6242055.1"/>
    </source>
</evidence>
<dbReference type="AlphaFoldDB" id="A0AAE3XU56"/>
<protein>
    <recommendedName>
        <fullName evidence="2">Tll0287-like domain-containing protein</fullName>
    </recommendedName>
</protein>
<comment type="caution">
    <text evidence="3">The sequence shown here is derived from an EMBL/GenBank/DDBJ whole genome shotgun (WGS) entry which is preliminary data.</text>
</comment>
<evidence type="ECO:0000256" key="1">
    <source>
        <dbReference type="SAM" id="SignalP"/>
    </source>
</evidence>
<feature type="domain" description="Tll0287-like" evidence="2">
    <location>
        <begin position="76"/>
        <end position="192"/>
    </location>
</feature>
<proteinExistence type="predicted"/>
<evidence type="ECO:0000259" key="2">
    <source>
        <dbReference type="Pfam" id="PF11845"/>
    </source>
</evidence>
<keyword evidence="1" id="KW-0732">Signal</keyword>
<dbReference type="RefSeq" id="WP_309943400.1">
    <property type="nucleotide sequence ID" value="NZ_AP025305.1"/>
</dbReference>
<dbReference type="Pfam" id="PF11845">
    <property type="entry name" value="Tll0287-like"/>
    <property type="match status" value="1"/>
</dbReference>
<gene>
    <name evidence="3" type="ORF">HNQ88_005142</name>
</gene>
<dbReference type="InterPro" id="IPR021796">
    <property type="entry name" value="Tll0287-like_dom"/>
</dbReference>
<reference evidence="3" key="1">
    <citation type="submission" date="2023-07" db="EMBL/GenBank/DDBJ databases">
        <title>Genomic Encyclopedia of Type Strains, Phase IV (KMG-IV): sequencing the most valuable type-strain genomes for metagenomic binning, comparative biology and taxonomic classification.</title>
        <authorList>
            <person name="Goeker M."/>
        </authorList>
    </citation>
    <scope>NUCLEOTIDE SEQUENCE</scope>
    <source>
        <strain evidence="3">DSM 26174</strain>
    </source>
</reference>
<evidence type="ECO:0000313" key="4">
    <source>
        <dbReference type="Proteomes" id="UP001185092"/>
    </source>
</evidence>